<dbReference type="InterPro" id="IPR003838">
    <property type="entry name" value="ABC3_permease_C"/>
</dbReference>
<keyword evidence="5 6" id="KW-0472">Membrane</keyword>
<dbReference type="PANTHER" id="PTHR30287">
    <property type="entry name" value="MEMBRANE COMPONENT OF PREDICTED ABC SUPERFAMILY METABOLITE UPTAKE TRANSPORTER"/>
    <property type="match status" value="1"/>
</dbReference>
<dbReference type="Pfam" id="PF02687">
    <property type="entry name" value="FtsX"/>
    <property type="match status" value="2"/>
</dbReference>
<dbReference type="InterPro" id="IPR038766">
    <property type="entry name" value="Membrane_comp_ABC_pdt"/>
</dbReference>
<feature type="transmembrane region" description="Helical" evidence="6">
    <location>
        <begin position="794"/>
        <end position="816"/>
    </location>
</feature>
<evidence type="ECO:0000259" key="7">
    <source>
        <dbReference type="Pfam" id="PF02687"/>
    </source>
</evidence>
<feature type="transmembrane region" description="Helical" evidence="6">
    <location>
        <begin position="464"/>
        <end position="487"/>
    </location>
</feature>
<proteinExistence type="predicted"/>
<dbReference type="EMBL" id="UOFP01000042">
    <property type="protein sequence ID" value="VAW84375.1"/>
    <property type="molecule type" value="Genomic_DNA"/>
</dbReference>
<feature type="transmembrane region" description="Helical" evidence="6">
    <location>
        <begin position="300"/>
        <end position="326"/>
    </location>
</feature>
<keyword evidence="3 6" id="KW-0812">Transmembrane</keyword>
<dbReference type="GO" id="GO:0005886">
    <property type="term" value="C:plasma membrane"/>
    <property type="evidence" value="ECO:0007669"/>
    <property type="project" value="UniProtKB-SubCell"/>
</dbReference>
<evidence type="ECO:0000256" key="3">
    <source>
        <dbReference type="ARBA" id="ARBA00022692"/>
    </source>
</evidence>
<evidence type="ECO:0000256" key="2">
    <source>
        <dbReference type="ARBA" id="ARBA00022475"/>
    </source>
</evidence>
<feature type="domain" description="ABC3 transporter permease C-terminal" evidence="7">
    <location>
        <begin position="259"/>
        <end position="364"/>
    </location>
</feature>
<evidence type="ECO:0000313" key="8">
    <source>
        <dbReference type="EMBL" id="VAW84375.1"/>
    </source>
</evidence>
<feature type="transmembrane region" description="Helical" evidence="6">
    <location>
        <begin position="418"/>
        <end position="443"/>
    </location>
</feature>
<feature type="domain" description="ABC3 transporter permease C-terminal" evidence="7">
    <location>
        <begin position="706"/>
        <end position="820"/>
    </location>
</feature>
<feature type="transmembrane region" description="Helical" evidence="6">
    <location>
        <begin position="755"/>
        <end position="782"/>
    </location>
</feature>
<dbReference type="PANTHER" id="PTHR30287:SF1">
    <property type="entry name" value="INNER MEMBRANE PROTEIN"/>
    <property type="match status" value="1"/>
</dbReference>
<feature type="transmembrane region" description="Helical" evidence="6">
    <location>
        <begin position="700"/>
        <end position="723"/>
    </location>
</feature>
<organism evidence="8">
    <name type="scientific">hydrothermal vent metagenome</name>
    <dbReference type="NCBI Taxonomy" id="652676"/>
    <lineage>
        <taxon>unclassified sequences</taxon>
        <taxon>metagenomes</taxon>
        <taxon>ecological metagenomes</taxon>
    </lineage>
</organism>
<sequence length="827" mass="89437">MTLSLALRMLRREWRSGELRVIWLSLLIAVAAVVAVGVFSDRVNQALTQQANALMGGDLILSSSNPLAVKYRQQADEAGLLWVEGYEFPSMAMGEDQGRLVSVKAVSDGYPLRGELLISADPFSPVQPANGLPATGTVWVEPQLLSDLSLSVGDSLSLGASTLQIAAVIRNEPARAAGNLFSLSPRVLLNNVDLAATELVQPASRVRYQLMIAGDAGLIKQQKKRLQQQLQPGERLLDMNDGRPEVRMAVERAASFLGLAALVSVLLAGVAIAMASRRYAERHYDHCAVLRCLGARHRQILALFLLQLLIVGLVAGGLGAAVGYLAQAGLVNALAPILGGSLPNPSLQPAAIGLLVGLVTLFGFSLPRFIALSRVPALRVLRRELQGAGAQPWLVLLISLGALTALLLIQAGDVRLGLYALLGIATSLALLTSLAWVMVWGIGRFKGQAGLAWRFGLLNISRRAGASVVQVSGFGLGIMALLLLTMVRGDLLSEWQLQLPADAPNRFLINIQPEQVEAVAHFFREQQLENVPLYPMVRGRLVAINGQTLSVDDFQDDRAKRLLMREFNLTWSASIPKGNALVKGEWWLAESDPQFSMAEGIAEAFGVQLGDRLRYRIAGEEVEATVTSLRSIEWDSFQVNFFVIASPGLLDNYPNSYVSSFYLPEDQYPLLNQLLKQFPNITVLDVSSMINEVRRIVERVIMAVEFVFLFTLLAGLMVMYAAIQSTLDERVRESALLRTLGAQRGQLQKGLLAEFAGLGLLAGSVAVVIASAGAALLAAYVFNLPYLPSPWLWLGAPIASALAIGIAGVMSTRFILKQPPLISLRGE</sequence>
<evidence type="ECO:0000256" key="5">
    <source>
        <dbReference type="ARBA" id="ARBA00023136"/>
    </source>
</evidence>
<feature type="transmembrane region" description="Helical" evidence="6">
    <location>
        <begin position="346"/>
        <end position="371"/>
    </location>
</feature>
<reference evidence="8" key="1">
    <citation type="submission" date="2018-06" db="EMBL/GenBank/DDBJ databases">
        <authorList>
            <person name="Zhirakovskaya E."/>
        </authorList>
    </citation>
    <scope>NUCLEOTIDE SEQUENCE</scope>
</reference>
<feature type="transmembrane region" description="Helical" evidence="6">
    <location>
        <begin position="392"/>
        <end position="412"/>
    </location>
</feature>
<name>A0A3B0YTW5_9ZZZZ</name>
<comment type="subcellular location">
    <subcellularLocation>
        <location evidence="1">Cell membrane</location>
        <topology evidence="1">Multi-pass membrane protein</topology>
    </subcellularLocation>
</comment>
<gene>
    <name evidence="8" type="ORF">MNBD_GAMMA18-1457</name>
</gene>
<dbReference type="AlphaFoldDB" id="A0A3B0YTW5"/>
<feature type="transmembrane region" description="Helical" evidence="6">
    <location>
        <begin position="253"/>
        <end position="275"/>
    </location>
</feature>
<feature type="transmembrane region" description="Helical" evidence="6">
    <location>
        <begin position="21"/>
        <end position="40"/>
    </location>
</feature>
<keyword evidence="2" id="KW-1003">Cell membrane</keyword>
<protein>
    <submittedName>
        <fullName evidence="8">ABC transporter, fused permease protein</fullName>
    </submittedName>
</protein>
<evidence type="ECO:0000256" key="4">
    <source>
        <dbReference type="ARBA" id="ARBA00022989"/>
    </source>
</evidence>
<evidence type="ECO:0000256" key="1">
    <source>
        <dbReference type="ARBA" id="ARBA00004651"/>
    </source>
</evidence>
<accession>A0A3B0YTW5</accession>
<keyword evidence="4 6" id="KW-1133">Transmembrane helix</keyword>
<evidence type="ECO:0000256" key="6">
    <source>
        <dbReference type="SAM" id="Phobius"/>
    </source>
</evidence>